<dbReference type="InterPro" id="IPR053758">
    <property type="entry name" value="CPA_Inhibitor_I44"/>
</dbReference>
<gene>
    <name evidence="5" type="primary">LOC102545594</name>
</gene>
<feature type="chain" id="PRO_5046216969" evidence="2">
    <location>
        <begin position="22"/>
        <end position="264"/>
    </location>
</feature>
<accession>A0ABM5BJ31</accession>
<dbReference type="InterPro" id="IPR036645">
    <property type="entry name" value="Elafin-like_sf"/>
</dbReference>
<proteinExistence type="predicted"/>
<dbReference type="Gene3D" id="4.10.75.10">
    <property type="entry name" value="Elafin-like"/>
    <property type="match status" value="1"/>
</dbReference>
<dbReference type="PANTHER" id="PTHR19441">
    <property type="entry name" value="WHEY ACDIC PROTEIN WAP"/>
    <property type="match status" value="1"/>
</dbReference>
<dbReference type="PANTHER" id="PTHR19441:SF91">
    <property type="entry name" value="WAP DOMAIN-CONTAINING PROTEIN"/>
    <property type="match status" value="1"/>
</dbReference>
<evidence type="ECO:0000256" key="2">
    <source>
        <dbReference type="SAM" id="SignalP"/>
    </source>
</evidence>
<evidence type="ECO:0000313" key="5">
    <source>
        <dbReference type="RefSeq" id="XP_072796414.1"/>
    </source>
</evidence>
<evidence type="ECO:0000313" key="4">
    <source>
        <dbReference type="Proteomes" id="UP001652581"/>
    </source>
</evidence>
<sequence>MKVGGLFLFAVLLTLSKELQAAGICVVECRGDQDCGAGERCISNGCGHVCSRAEESEDSGICEHQCREDKDCGRGKQCIRKGCGHICSYTARTGLCEQQCRRHQDCGAGKQCIRKGCSRVCSPTPDAATALRMFRDDPEPSLCGCGTLRTGTLPLEPFKRQEVLQQGKPGFQQPQELMWTDQQVSFQTGCSANTVNSALKPGLGDRLEPCLPSPLWLTLQASSFLSQKLVSWCWLLCTLDRDLCSLTDISALTFKSNQKSTPII</sequence>
<keyword evidence="1" id="KW-0646">Protease inhibitor</keyword>
<evidence type="ECO:0000256" key="1">
    <source>
        <dbReference type="ARBA" id="ARBA00022690"/>
    </source>
</evidence>
<dbReference type="Proteomes" id="UP001652581">
    <property type="component" value="Chromosome 16"/>
</dbReference>
<dbReference type="Gene3D" id="3.30.40.170">
    <property type="match status" value="2"/>
</dbReference>
<name>A0ABM5BJ31_VICPA</name>
<organism evidence="4 5">
    <name type="scientific">Vicugna pacos</name>
    <name type="common">Alpaca</name>
    <name type="synonym">Lama pacos</name>
    <dbReference type="NCBI Taxonomy" id="30538"/>
    <lineage>
        <taxon>Eukaryota</taxon>
        <taxon>Metazoa</taxon>
        <taxon>Chordata</taxon>
        <taxon>Craniata</taxon>
        <taxon>Vertebrata</taxon>
        <taxon>Euteleostomi</taxon>
        <taxon>Mammalia</taxon>
        <taxon>Eutheria</taxon>
        <taxon>Laurasiatheria</taxon>
        <taxon>Artiodactyla</taxon>
        <taxon>Tylopoda</taxon>
        <taxon>Camelidae</taxon>
        <taxon>Vicugna</taxon>
    </lineage>
</organism>
<keyword evidence="4" id="KW-1185">Reference proteome</keyword>
<dbReference type="InterPro" id="IPR050514">
    <property type="entry name" value="WAP_four-disulfide_core"/>
</dbReference>
<evidence type="ECO:0000259" key="3">
    <source>
        <dbReference type="Pfam" id="PF00095"/>
    </source>
</evidence>
<feature type="signal peptide" evidence="2">
    <location>
        <begin position="1"/>
        <end position="21"/>
    </location>
</feature>
<dbReference type="Pfam" id="PF00095">
    <property type="entry name" value="WAP"/>
    <property type="match status" value="1"/>
</dbReference>
<feature type="domain" description="WAP" evidence="3">
    <location>
        <begin position="22"/>
        <end position="51"/>
    </location>
</feature>
<dbReference type="GeneID" id="102545594"/>
<protein>
    <submittedName>
        <fullName evidence="5">Uncharacterized protein isoform X1</fullName>
    </submittedName>
</protein>
<reference evidence="5" key="1">
    <citation type="submission" date="2025-08" db="UniProtKB">
        <authorList>
            <consortium name="RefSeq"/>
        </authorList>
    </citation>
    <scope>IDENTIFICATION</scope>
</reference>
<dbReference type="InterPro" id="IPR008197">
    <property type="entry name" value="WAP_dom"/>
</dbReference>
<dbReference type="RefSeq" id="XP_072796414.1">
    <property type="nucleotide sequence ID" value="XM_072940313.1"/>
</dbReference>
<keyword evidence="2" id="KW-0732">Signal</keyword>